<feature type="disulfide bond" evidence="2">
    <location>
        <begin position="46"/>
        <end position="53"/>
    </location>
</feature>
<dbReference type="Gene3D" id="2.60.40.1960">
    <property type="match status" value="1"/>
</dbReference>
<dbReference type="GO" id="GO:0004190">
    <property type="term" value="F:aspartic-type endopeptidase activity"/>
    <property type="evidence" value="ECO:0007669"/>
    <property type="project" value="InterPro"/>
</dbReference>
<dbReference type="InterPro" id="IPR033121">
    <property type="entry name" value="PEPTIDASE_A1"/>
</dbReference>
<evidence type="ECO:0000313" key="4">
    <source>
        <dbReference type="Proteomes" id="UP000504618"/>
    </source>
</evidence>
<evidence type="ECO:0000313" key="5">
    <source>
        <dbReference type="RefSeq" id="XP_024870702.1"/>
    </source>
</evidence>
<dbReference type="SUPFAM" id="SSF50630">
    <property type="entry name" value="Acid proteases"/>
    <property type="match status" value="1"/>
</dbReference>
<keyword evidence="2" id="KW-1015">Disulfide bond</keyword>
<dbReference type="InterPro" id="IPR021109">
    <property type="entry name" value="Peptidase_aspartic_dom_sf"/>
</dbReference>
<feature type="domain" description="Peptidase A1" evidence="3">
    <location>
        <begin position="15"/>
        <end position="293"/>
    </location>
</feature>
<dbReference type="RefSeq" id="XP_024870702.1">
    <property type="nucleotide sequence ID" value="XM_025014934.1"/>
</dbReference>
<comment type="similarity">
    <text evidence="1">Belongs to the peptidase A1 family.</text>
</comment>
<dbReference type="FunFam" id="2.40.70.10:FF:000008">
    <property type="entry name" value="Cathepsin D"/>
    <property type="match status" value="1"/>
</dbReference>
<evidence type="ECO:0000256" key="1">
    <source>
        <dbReference type="ARBA" id="ARBA00007447"/>
    </source>
</evidence>
<evidence type="ECO:0000256" key="2">
    <source>
        <dbReference type="PIRSR" id="PIRSR601461-2"/>
    </source>
</evidence>
<dbReference type="Pfam" id="PF00026">
    <property type="entry name" value="Asp"/>
    <property type="match status" value="2"/>
</dbReference>
<dbReference type="PROSITE" id="PS51767">
    <property type="entry name" value="PEPTIDASE_A1"/>
    <property type="match status" value="1"/>
</dbReference>
<dbReference type="Proteomes" id="UP000504618">
    <property type="component" value="Unplaced"/>
</dbReference>
<reference evidence="5" key="1">
    <citation type="submission" date="2025-08" db="UniProtKB">
        <authorList>
            <consortium name="RefSeq"/>
        </authorList>
    </citation>
    <scope>IDENTIFICATION</scope>
    <source>
        <tissue evidence="5">Whole body</tissue>
    </source>
</reference>
<dbReference type="PANTHER" id="PTHR47966:SF51">
    <property type="entry name" value="BETA-SITE APP-CLEAVING ENZYME, ISOFORM A-RELATED"/>
    <property type="match status" value="1"/>
</dbReference>
<accession>A0A6J1PM21</accession>
<dbReference type="PRINTS" id="PR00792">
    <property type="entry name" value="PEPSIN"/>
</dbReference>
<name>A0A6J1PM21_9HYME</name>
<dbReference type="GO" id="GO:0006508">
    <property type="term" value="P:proteolysis"/>
    <property type="evidence" value="ECO:0007669"/>
    <property type="project" value="InterPro"/>
</dbReference>
<dbReference type="PANTHER" id="PTHR47966">
    <property type="entry name" value="BETA-SITE APP-CLEAVING ENZYME, ISOFORM A-RELATED"/>
    <property type="match status" value="1"/>
</dbReference>
<dbReference type="GeneID" id="112453909"/>
<dbReference type="InterPro" id="IPR001461">
    <property type="entry name" value="Aspartic_peptidase_A1"/>
</dbReference>
<evidence type="ECO:0000259" key="3">
    <source>
        <dbReference type="PROSITE" id="PS51767"/>
    </source>
</evidence>
<organism evidence="4 5">
    <name type="scientific">Temnothorax curvispinosus</name>
    <dbReference type="NCBI Taxonomy" id="300111"/>
    <lineage>
        <taxon>Eukaryota</taxon>
        <taxon>Metazoa</taxon>
        <taxon>Ecdysozoa</taxon>
        <taxon>Arthropoda</taxon>
        <taxon>Hexapoda</taxon>
        <taxon>Insecta</taxon>
        <taxon>Pterygota</taxon>
        <taxon>Neoptera</taxon>
        <taxon>Endopterygota</taxon>
        <taxon>Hymenoptera</taxon>
        <taxon>Apocrita</taxon>
        <taxon>Aculeata</taxon>
        <taxon>Formicoidea</taxon>
        <taxon>Formicidae</taxon>
        <taxon>Myrmicinae</taxon>
        <taxon>Temnothorax</taxon>
    </lineage>
</organism>
<sequence length="293" mass="32918">MPWLGINLDYKDLQYYGTIGIGTPQQKFKILIDIGSSDLWVPSKDCDITQAACLKHNKYDNTKSHTYVRDRTRFNISYHNEKWQEVKLYGQISIDNIMIGGLLVTSQMFGAVLKFPTQFWDQSQCDGVLGIGYSKSSLLGTRSVFENMIRQGVVSKPIISIYLNQIEVKNVGLCAAGCQAIVDLGFSKIGGPPREIAVLKREIGVVNNTVPCDDDYILNLAPIIFVIGGKTFRLSSEDYILKVTENNCVLGFQDKPTDIINGIEWILGDAFIRRYYTMLDMENNRLGFATAKN</sequence>
<proteinExistence type="inferred from homology"/>
<gene>
    <name evidence="5" type="primary">LOC112453909</name>
</gene>
<keyword evidence="4" id="KW-1185">Reference proteome</keyword>
<protein>
    <submittedName>
        <fullName evidence="5">Lysosomal aspartic protease-like</fullName>
    </submittedName>
</protein>
<dbReference type="Gene3D" id="2.40.70.10">
    <property type="entry name" value="Acid Proteases"/>
    <property type="match status" value="2"/>
</dbReference>
<dbReference type="OrthoDB" id="771136at2759"/>
<dbReference type="AlphaFoldDB" id="A0A6J1PM21"/>
<dbReference type="GO" id="GO:0005764">
    <property type="term" value="C:lysosome"/>
    <property type="evidence" value="ECO:0007669"/>
    <property type="project" value="TreeGrafter"/>
</dbReference>